<dbReference type="PRINTS" id="PR00364">
    <property type="entry name" value="DISEASERSIST"/>
</dbReference>
<dbReference type="GO" id="GO:0098542">
    <property type="term" value="P:defense response to other organism"/>
    <property type="evidence" value="ECO:0007669"/>
    <property type="project" value="TreeGrafter"/>
</dbReference>
<evidence type="ECO:0000313" key="9">
    <source>
        <dbReference type="EMBL" id="KAJ7975274.1"/>
    </source>
</evidence>
<keyword evidence="3" id="KW-0611">Plant defense</keyword>
<evidence type="ECO:0000256" key="4">
    <source>
        <dbReference type="SAM" id="Coils"/>
    </source>
</evidence>
<evidence type="ECO:0000256" key="2">
    <source>
        <dbReference type="ARBA" id="ARBA00022741"/>
    </source>
</evidence>
<dbReference type="GO" id="GO:0043531">
    <property type="term" value="F:ADP binding"/>
    <property type="evidence" value="ECO:0007669"/>
    <property type="project" value="InterPro"/>
</dbReference>
<evidence type="ECO:0000313" key="10">
    <source>
        <dbReference type="Proteomes" id="UP001163823"/>
    </source>
</evidence>
<accession>A0AAD7Q5M8</accession>
<keyword evidence="4" id="KW-0175">Coiled coil</keyword>
<dbReference type="Pfam" id="PF00931">
    <property type="entry name" value="NB-ARC"/>
    <property type="match status" value="1"/>
</dbReference>
<dbReference type="EMBL" id="JARAOO010000003">
    <property type="protein sequence ID" value="KAJ7975274.1"/>
    <property type="molecule type" value="Genomic_DNA"/>
</dbReference>
<dbReference type="InterPro" id="IPR027417">
    <property type="entry name" value="P-loop_NTPase"/>
</dbReference>
<dbReference type="Gene3D" id="1.10.8.430">
    <property type="entry name" value="Helical domain of apoptotic protease-activating factors"/>
    <property type="match status" value="1"/>
</dbReference>
<dbReference type="PANTHER" id="PTHR23155:SF1052">
    <property type="entry name" value="DISEASE RESISTANCE PROTEIN RPM1"/>
    <property type="match status" value="1"/>
</dbReference>
<proteinExistence type="predicted"/>
<feature type="coiled-coil region" evidence="4">
    <location>
        <begin position="75"/>
        <end position="102"/>
    </location>
</feature>
<dbReference type="PANTHER" id="PTHR23155">
    <property type="entry name" value="DISEASE RESISTANCE PROTEIN RP"/>
    <property type="match status" value="1"/>
</dbReference>
<name>A0AAD7Q5M8_QUISA</name>
<dbReference type="InterPro" id="IPR044974">
    <property type="entry name" value="Disease_R_plants"/>
</dbReference>
<dbReference type="InterPro" id="IPR032675">
    <property type="entry name" value="LRR_dom_sf"/>
</dbReference>
<dbReference type="Proteomes" id="UP001163823">
    <property type="component" value="Chromosome 3"/>
</dbReference>
<sequence length="792" mass="90932">MLPPSLPATNIFPHRHHIPFLLQKIQAVKGPTARTIYAVQRKQKPDQNGVTSENLRLKMAEIAVSSLVDKLIGLLVEEVKLLKDVQKKVADIKEELESIQSFLKDADLRAEKEDLNCSMKTWVKQVREVAYEIEDVIDQYMLHVAQGQYHHGFMSFVNKPACLIKLLKLRHRMAAEIQHIRSSFREIKERSVRYGFNSLDQQPTSDVKNSTWHDPRVAWLFIEEAEVVGVELTKDELIGWLVEGPSKRIVISLVGMGGLGKTTLAKKVCENQLVTGCFDCHTWITVSQSYKVEEILRYMIKQLYQARKESVPEGIDTLEEMFLIGKLRECLQDKRYLVVFDDVWKTELWSYIKHALPDNNKGSRIIITTRIDDVAYSCKYSPLDHVHKLQPLPQDKSWELFCKRAFQSDFGGQCPPELEKLSLEIANRCRGLPLAIVAIGGLLSTKRKVVSEWQKFLENLRSELESNPHLTNIIRILSLSYHDLPYHLKSCFLYFGVFPEDYSVSCVRLIRLWIAEGFVKGVKSKTLEQVAEEYLAELIDRSLVQVSWVDSDGKARTCQVHDLMREIILSKIEELNFCQVLEEENPYVVGKVRRLSFQINYVGVLDNIQNHWARSIFLFKIENSPNSIMNTFCSKFKLLKVLEFGGAPLCYLPKAVGNLFHLRYLSIRDTKIKVLPESIGKLRNLETLDLKRSLVCVLPIEINKLQKLRHLLAYNYNGEVNFSTKSLQGCNIQEGFGSLEALQKLYFIEADNGARPIQELSKLQQLRKLGITKLATENGKVLCSSIEQMKHL</sequence>
<dbReference type="InterPro" id="IPR036388">
    <property type="entry name" value="WH-like_DNA-bd_sf"/>
</dbReference>
<evidence type="ECO:0000259" key="5">
    <source>
        <dbReference type="Pfam" id="PF00931"/>
    </source>
</evidence>
<dbReference type="SUPFAM" id="SSF52540">
    <property type="entry name" value="P-loop containing nucleoside triphosphate hydrolases"/>
    <property type="match status" value="1"/>
</dbReference>
<dbReference type="FunFam" id="3.40.50.300:FF:001091">
    <property type="entry name" value="Probable disease resistance protein At1g61300"/>
    <property type="match status" value="1"/>
</dbReference>
<dbReference type="Pfam" id="PF23559">
    <property type="entry name" value="WHD_DRP"/>
    <property type="match status" value="1"/>
</dbReference>
<dbReference type="Pfam" id="PF23598">
    <property type="entry name" value="LRR_14"/>
    <property type="match status" value="1"/>
</dbReference>
<dbReference type="InterPro" id="IPR055414">
    <property type="entry name" value="LRR_R13L4/SHOC2-like"/>
</dbReference>
<reference evidence="9" key="1">
    <citation type="journal article" date="2023" name="Science">
        <title>Elucidation of the pathway for biosynthesis of saponin adjuvants from the soapbark tree.</title>
        <authorList>
            <person name="Reed J."/>
            <person name="Orme A."/>
            <person name="El-Demerdash A."/>
            <person name="Owen C."/>
            <person name="Martin L.B.B."/>
            <person name="Misra R.C."/>
            <person name="Kikuchi S."/>
            <person name="Rejzek M."/>
            <person name="Martin A.C."/>
            <person name="Harkess A."/>
            <person name="Leebens-Mack J."/>
            <person name="Louveau T."/>
            <person name="Stephenson M.J."/>
            <person name="Osbourn A."/>
        </authorList>
    </citation>
    <scope>NUCLEOTIDE SEQUENCE</scope>
    <source>
        <strain evidence="9">S10</strain>
    </source>
</reference>
<keyword evidence="2" id="KW-0547">Nucleotide-binding</keyword>
<dbReference type="Gene3D" id="3.40.50.300">
    <property type="entry name" value="P-loop containing nucleotide triphosphate hydrolases"/>
    <property type="match status" value="1"/>
</dbReference>
<dbReference type="AlphaFoldDB" id="A0AAD7Q5M8"/>
<evidence type="ECO:0000256" key="3">
    <source>
        <dbReference type="ARBA" id="ARBA00022821"/>
    </source>
</evidence>
<keyword evidence="10" id="KW-1185">Reference proteome</keyword>
<dbReference type="InterPro" id="IPR038005">
    <property type="entry name" value="RX-like_CC"/>
</dbReference>
<dbReference type="FunFam" id="1.10.8.430:FF:000003">
    <property type="entry name" value="Probable disease resistance protein At5g66910"/>
    <property type="match status" value="1"/>
</dbReference>
<dbReference type="SUPFAM" id="SSF52058">
    <property type="entry name" value="L domain-like"/>
    <property type="match status" value="1"/>
</dbReference>
<dbReference type="InterPro" id="IPR002182">
    <property type="entry name" value="NB-ARC"/>
</dbReference>
<evidence type="ECO:0000259" key="6">
    <source>
        <dbReference type="Pfam" id="PF18052"/>
    </source>
</evidence>
<comment type="caution">
    <text evidence="9">The sequence shown here is derived from an EMBL/GenBank/DDBJ whole genome shotgun (WGS) entry which is preliminary data.</text>
</comment>
<feature type="domain" description="NB-ARC" evidence="5">
    <location>
        <begin position="232"/>
        <end position="409"/>
    </location>
</feature>
<keyword evidence="1" id="KW-0677">Repeat</keyword>
<feature type="domain" description="Disease resistance N-terminal" evidence="6">
    <location>
        <begin position="63"/>
        <end position="155"/>
    </location>
</feature>
<feature type="domain" description="Disease resistance protein winged helix" evidence="7">
    <location>
        <begin position="497"/>
        <end position="568"/>
    </location>
</feature>
<evidence type="ECO:0000259" key="7">
    <source>
        <dbReference type="Pfam" id="PF23559"/>
    </source>
</evidence>
<feature type="domain" description="Disease resistance R13L4/SHOC-2-like LRR" evidence="8">
    <location>
        <begin position="614"/>
        <end position="791"/>
    </location>
</feature>
<dbReference type="InterPro" id="IPR042197">
    <property type="entry name" value="Apaf_helical"/>
</dbReference>
<dbReference type="InterPro" id="IPR041118">
    <property type="entry name" value="Rx_N"/>
</dbReference>
<dbReference type="Gene3D" id="3.80.10.10">
    <property type="entry name" value="Ribonuclease Inhibitor"/>
    <property type="match status" value="1"/>
</dbReference>
<evidence type="ECO:0000259" key="8">
    <source>
        <dbReference type="Pfam" id="PF23598"/>
    </source>
</evidence>
<dbReference type="CDD" id="cd14798">
    <property type="entry name" value="RX-CC_like"/>
    <property type="match status" value="1"/>
</dbReference>
<dbReference type="KEGG" id="qsa:O6P43_005221"/>
<organism evidence="9 10">
    <name type="scientific">Quillaja saponaria</name>
    <name type="common">Soap bark tree</name>
    <dbReference type="NCBI Taxonomy" id="32244"/>
    <lineage>
        <taxon>Eukaryota</taxon>
        <taxon>Viridiplantae</taxon>
        <taxon>Streptophyta</taxon>
        <taxon>Embryophyta</taxon>
        <taxon>Tracheophyta</taxon>
        <taxon>Spermatophyta</taxon>
        <taxon>Magnoliopsida</taxon>
        <taxon>eudicotyledons</taxon>
        <taxon>Gunneridae</taxon>
        <taxon>Pentapetalae</taxon>
        <taxon>rosids</taxon>
        <taxon>fabids</taxon>
        <taxon>Fabales</taxon>
        <taxon>Quillajaceae</taxon>
        <taxon>Quillaja</taxon>
    </lineage>
</organism>
<dbReference type="Pfam" id="PF18052">
    <property type="entry name" value="Rx_N"/>
    <property type="match status" value="1"/>
</dbReference>
<dbReference type="FunFam" id="1.10.10.10:FF:000322">
    <property type="entry name" value="Probable disease resistance protein At1g63360"/>
    <property type="match status" value="1"/>
</dbReference>
<gene>
    <name evidence="9" type="ORF">O6P43_005221</name>
</gene>
<evidence type="ECO:0000256" key="1">
    <source>
        <dbReference type="ARBA" id="ARBA00022737"/>
    </source>
</evidence>
<dbReference type="Gene3D" id="1.20.5.4130">
    <property type="match status" value="1"/>
</dbReference>
<protein>
    <submittedName>
        <fullName evidence="9">Disease resistance protein</fullName>
    </submittedName>
</protein>
<dbReference type="InterPro" id="IPR058922">
    <property type="entry name" value="WHD_DRP"/>
</dbReference>
<dbReference type="Gene3D" id="1.10.10.10">
    <property type="entry name" value="Winged helix-like DNA-binding domain superfamily/Winged helix DNA-binding domain"/>
    <property type="match status" value="1"/>
</dbReference>